<comment type="subcellular location">
    <subcellularLocation>
        <location evidence="1">Membrane</location>
        <topology evidence="1">Multi-pass membrane protein</topology>
    </subcellularLocation>
</comment>
<feature type="transmembrane region" description="Helical" evidence="6">
    <location>
        <begin position="292"/>
        <end position="315"/>
    </location>
</feature>
<gene>
    <name evidence="7" type="ORF">P154DRAFT_449379</name>
</gene>
<evidence type="ECO:0000256" key="2">
    <source>
        <dbReference type="ARBA" id="ARBA00022448"/>
    </source>
</evidence>
<feature type="transmembrane region" description="Helical" evidence="6">
    <location>
        <begin position="250"/>
        <end position="272"/>
    </location>
</feature>
<dbReference type="OrthoDB" id="3257095at2759"/>
<dbReference type="EMBL" id="ML977687">
    <property type="protein sequence ID" value="KAF1993753.1"/>
    <property type="molecule type" value="Genomic_DNA"/>
</dbReference>
<dbReference type="InterPro" id="IPR002293">
    <property type="entry name" value="AA/rel_permease1"/>
</dbReference>
<sequence length="492" mass="54765">MARLGKKQEFRRNFSFLSTLGFVSIYMATWEFVLVSLSAGLINGGLAGLFWMFLACYSTIVLSLAEMESFSPTSGGQYHWTSEFAPEKYQKWLSYASGWMSTLGWLASVSSSAFVVTTLVQAMIEITDVEFSFPAWQYTLIMLGFLFITIFLNTWGARILPMIETVSLFAHILGFLVTFIILWVMCPRNSTKEVFLDVVNNGGWSNVGTSCLISQVTVIYCNLGSDSIVHISEEVEDASLVVPRAMWWSYVANVFMGILMLVTMLFGIGPLADALESEAPYLTLFNNTGSTGVALFLSILLFFLIFSGQITSLATCSRELWAFSRDKGFPCSRWISRMNHKYNVPDNAVYLTTVLASILCLINMGSSLAFEIIVSLTLLAILSTYMLSIGCLIYKRLAFPDALPHARWSLGRLGLPINIFAFFYCGFVMVFACFPVSVPVTLSSANWAPVVWVGVITLSVVVYFVHGKTHYTPPVEFVEGRRREGMGLQSVD</sequence>
<organism evidence="7 8">
    <name type="scientific">Amniculicola lignicola CBS 123094</name>
    <dbReference type="NCBI Taxonomy" id="1392246"/>
    <lineage>
        <taxon>Eukaryota</taxon>
        <taxon>Fungi</taxon>
        <taxon>Dikarya</taxon>
        <taxon>Ascomycota</taxon>
        <taxon>Pezizomycotina</taxon>
        <taxon>Dothideomycetes</taxon>
        <taxon>Pleosporomycetidae</taxon>
        <taxon>Pleosporales</taxon>
        <taxon>Amniculicolaceae</taxon>
        <taxon>Amniculicola</taxon>
    </lineage>
</organism>
<feature type="transmembrane region" description="Helical" evidence="6">
    <location>
        <begin position="103"/>
        <end position="124"/>
    </location>
</feature>
<feature type="transmembrane region" description="Helical" evidence="6">
    <location>
        <begin position="136"/>
        <end position="154"/>
    </location>
</feature>
<feature type="transmembrane region" description="Helical" evidence="6">
    <location>
        <begin position="48"/>
        <end position="65"/>
    </location>
</feature>
<dbReference type="Pfam" id="PF13520">
    <property type="entry name" value="AA_permease_2"/>
    <property type="match status" value="1"/>
</dbReference>
<evidence type="ECO:0000313" key="7">
    <source>
        <dbReference type="EMBL" id="KAF1993753.1"/>
    </source>
</evidence>
<dbReference type="PIRSF" id="PIRSF006060">
    <property type="entry name" value="AA_transporter"/>
    <property type="match status" value="1"/>
</dbReference>
<dbReference type="Gene3D" id="1.20.1740.10">
    <property type="entry name" value="Amino acid/polyamine transporter I"/>
    <property type="match status" value="1"/>
</dbReference>
<dbReference type="AlphaFoldDB" id="A0A6A5VW39"/>
<feature type="transmembrane region" description="Helical" evidence="6">
    <location>
        <begin position="372"/>
        <end position="394"/>
    </location>
</feature>
<name>A0A6A5VW39_9PLEO</name>
<feature type="transmembrane region" description="Helical" evidence="6">
    <location>
        <begin position="444"/>
        <end position="465"/>
    </location>
</feature>
<dbReference type="PANTHER" id="PTHR45649:SF4">
    <property type="entry name" value="TRANSPORTER, PUTATIVE (EUROFUNG)-RELATED"/>
    <property type="match status" value="1"/>
</dbReference>
<keyword evidence="8" id="KW-1185">Reference proteome</keyword>
<feature type="transmembrane region" description="Helical" evidence="6">
    <location>
        <begin position="166"/>
        <end position="184"/>
    </location>
</feature>
<keyword evidence="4 6" id="KW-1133">Transmembrane helix</keyword>
<dbReference type="Proteomes" id="UP000799779">
    <property type="component" value="Unassembled WGS sequence"/>
</dbReference>
<evidence type="ECO:0000313" key="8">
    <source>
        <dbReference type="Proteomes" id="UP000799779"/>
    </source>
</evidence>
<feature type="transmembrane region" description="Helical" evidence="6">
    <location>
        <begin position="347"/>
        <end position="366"/>
    </location>
</feature>
<evidence type="ECO:0000256" key="5">
    <source>
        <dbReference type="ARBA" id="ARBA00023136"/>
    </source>
</evidence>
<keyword evidence="3 6" id="KW-0812">Transmembrane</keyword>
<reference evidence="7" key="1">
    <citation type="journal article" date="2020" name="Stud. Mycol.">
        <title>101 Dothideomycetes genomes: a test case for predicting lifestyles and emergence of pathogens.</title>
        <authorList>
            <person name="Haridas S."/>
            <person name="Albert R."/>
            <person name="Binder M."/>
            <person name="Bloem J."/>
            <person name="Labutti K."/>
            <person name="Salamov A."/>
            <person name="Andreopoulos B."/>
            <person name="Baker S."/>
            <person name="Barry K."/>
            <person name="Bills G."/>
            <person name="Bluhm B."/>
            <person name="Cannon C."/>
            <person name="Castanera R."/>
            <person name="Culley D."/>
            <person name="Daum C."/>
            <person name="Ezra D."/>
            <person name="Gonzalez J."/>
            <person name="Henrissat B."/>
            <person name="Kuo A."/>
            <person name="Liang C."/>
            <person name="Lipzen A."/>
            <person name="Lutzoni F."/>
            <person name="Magnuson J."/>
            <person name="Mondo S."/>
            <person name="Nolan M."/>
            <person name="Ohm R."/>
            <person name="Pangilinan J."/>
            <person name="Park H.-J."/>
            <person name="Ramirez L."/>
            <person name="Alfaro M."/>
            <person name="Sun H."/>
            <person name="Tritt A."/>
            <person name="Yoshinaga Y."/>
            <person name="Zwiers L.-H."/>
            <person name="Turgeon B."/>
            <person name="Goodwin S."/>
            <person name="Spatafora J."/>
            <person name="Crous P."/>
            <person name="Grigoriev I."/>
        </authorList>
    </citation>
    <scope>NUCLEOTIDE SEQUENCE</scope>
    <source>
        <strain evidence="7">CBS 123094</strain>
    </source>
</reference>
<keyword evidence="5 6" id="KW-0472">Membrane</keyword>
<dbReference type="GO" id="GO:0022857">
    <property type="term" value="F:transmembrane transporter activity"/>
    <property type="evidence" value="ECO:0007669"/>
    <property type="project" value="InterPro"/>
</dbReference>
<dbReference type="GO" id="GO:0016020">
    <property type="term" value="C:membrane"/>
    <property type="evidence" value="ECO:0007669"/>
    <property type="project" value="UniProtKB-SubCell"/>
</dbReference>
<feature type="transmembrane region" description="Helical" evidence="6">
    <location>
        <begin position="415"/>
        <end position="438"/>
    </location>
</feature>
<dbReference type="PANTHER" id="PTHR45649">
    <property type="entry name" value="AMINO-ACID PERMEASE BAT1"/>
    <property type="match status" value="1"/>
</dbReference>
<evidence type="ECO:0000256" key="1">
    <source>
        <dbReference type="ARBA" id="ARBA00004141"/>
    </source>
</evidence>
<keyword evidence="2" id="KW-0813">Transport</keyword>
<feature type="transmembrane region" description="Helical" evidence="6">
    <location>
        <begin position="20"/>
        <end position="42"/>
    </location>
</feature>
<evidence type="ECO:0000256" key="6">
    <source>
        <dbReference type="SAM" id="Phobius"/>
    </source>
</evidence>
<evidence type="ECO:0000256" key="3">
    <source>
        <dbReference type="ARBA" id="ARBA00022692"/>
    </source>
</evidence>
<accession>A0A6A5VW39</accession>
<protein>
    <submittedName>
        <fullName evidence="7">Amino acid transporter</fullName>
    </submittedName>
</protein>
<evidence type="ECO:0000256" key="4">
    <source>
        <dbReference type="ARBA" id="ARBA00022989"/>
    </source>
</evidence>
<proteinExistence type="predicted"/>